<comment type="similarity">
    <text evidence="2">Belongs to the VirD4/TraG family.</text>
</comment>
<feature type="transmembrane region" description="Helical" evidence="8">
    <location>
        <begin position="91"/>
        <end position="112"/>
    </location>
</feature>
<comment type="caution">
    <text evidence="9">The sequence shown here is derived from an EMBL/GenBank/DDBJ whole genome shotgun (WGS) entry which is preliminary data.</text>
</comment>
<dbReference type="OrthoDB" id="5298505at2"/>
<dbReference type="SUPFAM" id="SSF52540">
    <property type="entry name" value="P-loop containing nucleoside triphosphate hydrolases"/>
    <property type="match status" value="1"/>
</dbReference>
<feature type="region of interest" description="Disordered" evidence="7">
    <location>
        <begin position="689"/>
        <end position="712"/>
    </location>
</feature>
<sequence length="759" mass="84288">MHTPDQNILDYKAQRDARNAANIAIGLTAMTGLFGSFGFSTLAVRLFIGKYTANFFPGYVPLKAGNLPLYSPYALYHAYTRFWHYPMMQHAFYFAAAATVISTLAVAVWQFIAVGKKQKSMFETDLHGSAHWATPKEVSQMALLPDGTAKTSRRICYVGGYLDDRGHLKYLQHAGAEHIIAFAPTRSGKGIGLVLPTLLGGWRESVVVHDIKGENYLLTAGWRRAIGQRVLKFNPGFGLDGDEDIGHQKAQCCHFNPLEEVRIGTPFEVKDVMNIATMIVDPDGKGLNDHWQKTGFALLTSVILHVLYAEPDKTMRGVAAYLNDPELESVDVAFEKMLKVEHDPEGRFRWKDQRGQPVKVHPVIAQSAKEMINKADNEKSGVISTMMSFLSLYRDPIVAEWTEYSDLRILDLQDCEDPVSLYLVTSPEDKNRLKPLIRLVLNLIASKFTAADRLIEKGGRMESVAKHPLMLLLDEFPSLGKMDVFQDTIAFLAGYSVKLMLIAQDKSQLEDEGHAYGKSGAQAIINNCHVRVIYAPNEITTAEWVSKMLGKKTVAMENTNQSFEGGFIPSPKGQSRSISYQGRDLLTADEVLRLRGPEKRGTDIVKAGDMLILVAGFAPVYGQQILYFKDAVFLKRAQFPAPLQSDITSCPKDYRQVFGESGGVRTAPASEDVLPNLDDMDFEEVEKDRDGVVVPASKPDEDSAADGEQGAAVDATELQQVADILGRLPQEMQAVLAERERTAVQQDRVDNKDDFKKLM</sequence>
<dbReference type="InterPro" id="IPR027417">
    <property type="entry name" value="P-loop_NTPase"/>
</dbReference>
<evidence type="ECO:0000313" key="10">
    <source>
        <dbReference type="Proteomes" id="UP000248886"/>
    </source>
</evidence>
<comment type="subcellular location">
    <subcellularLocation>
        <location evidence="1">Cell membrane</location>
        <topology evidence="1">Multi-pass membrane protein</topology>
    </subcellularLocation>
</comment>
<evidence type="ECO:0000256" key="6">
    <source>
        <dbReference type="ARBA" id="ARBA00023136"/>
    </source>
</evidence>
<proteinExistence type="inferred from homology"/>
<keyword evidence="6 8" id="KW-0472">Membrane</keyword>
<feature type="transmembrane region" description="Helical" evidence="8">
    <location>
        <begin position="21"/>
        <end position="48"/>
    </location>
</feature>
<dbReference type="PANTHER" id="PTHR37937">
    <property type="entry name" value="CONJUGATIVE TRANSFER: DNA TRANSPORT"/>
    <property type="match status" value="1"/>
</dbReference>
<name>A0A2W1KIY8_ACIFR</name>
<dbReference type="Gene3D" id="3.40.50.300">
    <property type="entry name" value="P-loop containing nucleotide triphosphate hydrolases"/>
    <property type="match status" value="1"/>
</dbReference>
<evidence type="ECO:0000256" key="4">
    <source>
        <dbReference type="ARBA" id="ARBA00022692"/>
    </source>
</evidence>
<dbReference type="Proteomes" id="UP000248886">
    <property type="component" value="Unassembled WGS sequence"/>
</dbReference>
<evidence type="ECO:0000256" key="5">
    <source>
        <dbReference type="ARBA" id="ARBA00022989"/>
    </source>
</evidence>
<dbReference type="Pfam" id="PF02534">
    <property type="entry name" value="T4SS-DNA_transf"/>
    <property type="match status" value="1"/>
</dbReference>
<evidence type="ECO:0000313" key="9">
    <source>
        <dbReference type="EMBL" id="PZD82435.1"/>
    </source>
</evidence>
<gene>
    <name evidence="9" type="ORF">DN052_05300</name>
</gene>
<evidence type="ECO:0000256" key="2">
    <source>
        <dbReference type="ARBA" id="ARBA00008806"/>
    </source>
</evidence>
<reference evidence="9 10" key="1">
    <citation type="submission" date="2018-06" db="EMBL/GenBank/DDBJ databases">
        <title>Draft sequence of Acidithiobacillus ferrooxidans CCM 4253.</title>
        <authorList>
            <person name="Moya-Beltran A."/>
            <person name="Castro M."/>
            <person name="Covarrubias P.C."/>
            <person name="Issotta F."/>
            <person name="Janiczek O."/>
            <person name="Mandl M."/>
            <person name="Kucera J."/>
            <person name="Quatrini R."/>
        </authorList>
    </citation>
    <scope>NUCLEOTIDE SEQUENCE [LARGE SCALE GENOMIC DNA]</scope>
    <source>
        <strain evidence="9 10">CCM 4253</strain>
    </source>
</reference>
<evidence type="ECO:0000256" key="8">
    <source>
        <dbReference type="SAM" id="Phobius"/>
    </source>
</evidence>
<accession>A0A2W1KIY8</accession>
<dbReference type="EMBL" id="QKQP01000001">
    <property type="protein sequence ID" value="PZD82435.1"/>
    <property type="molecule type" value="Genomic_DNA"/>
</dbReference>
<dbReference type="InterPro" id="IPR003688">
    <property type="entry name" value="TraG/VirD4"/>
</dbReference>
<dbReference type="CDD" id="cd01127">
    <property type="entry name" value="TrwB_TraG_TraD_VirD4"/>
    <property type="match status" value="2"/>
</dbReference>
<evidence type="ECO:0000256" key="1">
    <source>
        <dbReference type="ARBA" id="ARBA00004651"/>
    </source>
</evidence>
<dbReference type="PANTHER" id="PTHR37937:SF1">
    <property type="entry name" value="CONJUGATIVE TRANSFER: DNA TRANSPORT"/>
    <property type="match status" value="1"/>
</dbReference>
<organism evidence="9 10">
    <name type="scientific">Acidithiobacillus ferrooxidans</name>
    <name type="common">Thiobacillus ferrooxidans</name>
    <dbReference type="NCBI Taxonomy" id="920"/>
    <lineage>
        <taxon>Bacteria</taxon>
        <taxon>Pseudomonadati</taxon>
        <taxon>Pseudomonadota</taxon>
        <taxon>Acidithiobacillia</taxon>
        <taxon>Acidithiobacillales</taxon>
        <taxon>Acidithiobacillaceae</taxon>
        <taxon>Acidithiobacillus</taxon>
    </lineage>
</organism>
<dbReference type="AlphaFoldDB" id="A0A2W1KIY8"/>
<keyword evidence="4 8" id="KW-0812">Transmembrane</keyword>
<protein>
    <submittedName>
        <fullName evidence="9">Conjugal transfer protein TraG</fullName>
    </submittedName>
</protein>
<dbReference type="GO" id="GO:0005886">
    <property type="term" value="C:plasma membrane"/>
    <property type="evidence" value="ECO:0007669"/>
    <property type="project" value="UniProtKB-SubCell"/>
</dbReference>
<feature type="region of interest" description="Disordered" evidence="7">
    <location>
        <begin position="739"/>
        <end position="759"/>
    </location>
</feature>
<keyword evidence="3" id="KW-1003">Cell membrane</keyword>
<keyword evidence="5 8" id="KW-1133">Transmembrane helix</keyword>
<evidence type="ECO:0000256" key="7">
    <source>
        <dbReference type="SAM" id="MobiDB-lite"/>
    </source>
</evidence>
<evidence type="ECO:0000256" key="3">
    <source>
        <dbReference type="ARBA" id="ARBA00022475"/>
    </source>
</evidence>
<dbReference type="InterPro" id="IPR051539">
    <property type="entry name" value="T4SS-coupling_protein"/>
</dbReference>
<dbReference type="RefSeq" id="WP_054608643.1">
    <property type="nucleotide sequence ID" value="NZ_AP025160.1"/>
</dbReference>